<name>A0ABM8ANZ8_9BACT</name>
<keyword evidence="10" id="KW-1185">Reference proteome</keyword>
<keyword evidence="6" id="KW-0406">Ion transport</keyword>
<evidence type="ECO:0000256" key="8">
    <source>
        <dbReference type="SAM" id="Phobius"/>
    </source>
</evidence>
<evidence type="ECO:0000256" key="4">
    <source>
        <dbReference type="ARBA" id="ARBA00022692"/>
    </source>
</evidence>
<comment type="subcellular location">
    <subcellularLocation>
        <location evidence="1">Cell membrane</location>
        <topology evidence="1">Multi-pass membrane protein</topology>
    </subcellularLocation>
</comment>
<feature type="transmembrane region" description="Helical" evidence="8">
    <location>
        <begin position="72"/>
        <end position="95"/>
    </location>
</feature>
<keyword evidence="2" id="KW-0813">Transport</keyword>
<keyword evidence="7 8" id="KW-0472">Membrane</keyword>
<feature type="transmembrane region" description="Helical" evidence="8">
    <location>
        <begin position="122"/>
        <end position="144"/>
    </location>
</feature>
<protein>
    <submittedName>
        <fullName evidence="9">Potassium transporter TrkH</fullName>
    </submittedName>
</protein>
<evidence type="ECO:0000256" key="2">
    <source>
        <dbReference type="ARBA" id="ARBA00022448"/>
    </source>
</evidence>
<evidence type="ECO:0000256" key="6">
    <source>
        <dbReference type="ARBA" id="ARBA00023065"/>
    </source>
</evidence>
<proteinExistence type="predicted"/>
<evidence type="ECO:0000256" key="3">
    <source>
        <dbReference type="ARBA" id="ARBA00022475"/>
    </source>
</evidence>
<feature type="transmembrane region" description="Helical" evidence="8">
    <location>
        <begin position="345"/>
        <end position="370"/>
    </location>
</feature>
<dbReference type="Pfam" id="PF02386">
    <property type="entry name" value="TrkH"/>
    <property type="match status" value="1"/>
</dbReference>
<feature type="transmembrane region" description="Helical" evidence="8">
    <location>
        <begin position="186"/>
        <end position="209"/>
    </location>
</feature>
<dbReference type="InterPro" id="IPR003445">
    <property type="entry name" value="Cat_transpt"/>
</dbReference>
<keyword evidence="5 8" id="KW-1133">Transmembrane helix</keyword>
<feature type="transmembrane region" description="Helical" evidence="8">
    <location>
        <begin position="292"/>
        <end position="312"/>
    </location>
</feature>
<evidence type="ECO:0000256" key="7">
    <source>
        <dbReference type="ARBA" id="ARBA00023136"/>
    </source>
</evidence>
<gene>
    <name evidence="9" type="ORF">JCM14722_05920</name>
</gene>
<dbReference type="RefSeq" id="WP_264983108.1">
    <property type="nucleotide sequence ID" value="NZ_AP026708.1"/>
</dbReference>
<organism evidence="9 10">
    <name type="scientific">Pseudodesulfovibrio portus</name>
    <dbReference type="NCBI Taxonomy" id="231439"/>
    <lineage>
        <taxon>Bacteria</taxon>
        <taxon>Pseudomonadati</taxon>
        <taxon>Thermodesulfobacteriota</taxon>
        <taxon>Desulfovibrionia</taxon>
        <taxon>Desulfovibrionales</taxon>
        <taxon>Desulfovibrionaceae</taxon>
    </lineage>
</organism>
<keyword evidence="3" id="KW-1003">Cell membrane</keyword>
<dbReference type="EMBL" id="AP026708">
    <property type="protein sequence ID" value="BDQ33050.1"/>
    <property type="molecule type" value="Genomic_DNA"/>
</dbReference>
<evidence type="ECO:0000313" key="9">
    <source>
        <dbReference type="EMBL" id="BDQ33050.1"/>
    </source>
</evidence>
<feature type="transmembrane region" description="Helical" evidence="8">
    <location>
        <begin position="414"/>
        <end position="434"/>
    </location>
</feature>
<evidence type="ECO:0000256" key="5">
    <source>
        <dbReference type="ARBA" id="ARBA00022989"/>
    </source>
</evidence>
<dbReference type="PANTHER" id="PTHR32024:SF1">
    <property type="entry name" value="KTR SYSTEM POTASSIUM UPTAKE PROTEIN B"/>
    <property type="match status" value="1"/>
</dbReference>
<feature type="transmembrane region" description="Helical" evidence="8">
    <location>
        <begin position="43"/>
        <end position="66"/>
    </location>
</feature>
<feature type="transmembrane region" description="Helical" evidence="8">
    <location>
        <begin position="12"/>
        <end position="31"/>
    </location>
</feature>
<dbReference type="Proteomes" id="UP001061361">
    <property type="component" value="Chromosome"/>
</dbReference>
<dbReference type="PANTHER" id="PTHR32024">
    <property type="entry name" value="TRK SYSTEM POTASSIUM UPTAKE PROTEIN TRKG-RELATED"/>
    <property type="match status" value="1"/>
</dbReference>
<accession>A0ABM8ANZ8</accession>
<sequence>MRDKLLSPYWLPVWFFAGAILTGTVLLYLDASHPGGPLSFVDALFTATSAMCVTGLVVVDTGTYFSTFGQDVILALIQAGGLGIMTFTTLIIHLLGKHVSLNDRIAVGQSLLRDPSFSLPKFLFRVVVWTFALEGLGALILWAMDPVGFSPYSAVFHSVSAFCNAGFSLYSDSLTQWAGHGGVNTVFMVLIIAGGLGFFVLNECGTLFWAVLFRENKKRTPLRLSWHSRIVLETSFFLVVIGAVVIFFAEGAAGNANHGFWHHFWTSLFQSVTSRTAGFNTVEIGSMTNVSLAFMLLLMIVGGSPGSCAGGIKTTTFRALCGFIWAQFRGWRQVRIGRFALDQHALNTVVSLVTMSFLLVGMGTMILAALDSGTGPYLMARDEFLADVFETVSAFATVGLSTGLTPSLGDAEKVTVIILMFVGRLGPVWLLSALQSWQSERRFRVPTANLPFG</sequence>
<reference evidence="9" key="1">
    <citation type="submission" date="2022-08" db="EMBL/GenBank/DDBJ databases">
        <title>Genome Sequence of the sulphate-reducing bacterium, Pseudodesulfovibrio portus JCM14722.</title>
        <authorList>
            <person name="Kondo R."/>
            <person name="Kataoka T."/>
        </authorList>
    </citation>
    <scope>NUCLEOTIDE SEQUENCE</scope>
    <source>
        <strain evidence="9">JCM 14722</strain>
    </source>
</reference>
<evidence type="ECO:0000256" key="1">
    <source>
        <dbReference type="ARBA" id="ARBA00004651"/>
    </source>
</evidence>
<evidence type="ECO:0000313" key="10">
    <source>
        <dbReference type="Proteomes" id="UP001061361"/>
    </source>
</evidence>
<feature type="transmembrane region" description="Helical" evidence="8">
    <location>
        <begin position="230"/>
        <end position="249"/>
    </location>
</feature>
<keyword evidence="4 8" id="KW-0812">Transmembrane</keyword>